<evidence type="ECO:0000256" key="5">
    <source>
        <dbReference type="ARBA" id="ARBA00022519"/>
    </source>
</evidence>
<dbReference type="RefSeq" id="WP_154615102.1">
    <property type="nucleotide sequence ID" value="NZ_CP053660.1"/>
</dbReference>
<comment type="similarity">
    <text evidence="12">Belongs to the binding-protein-dependent transport system permease family. LivHM subfamily.</text>
</comment>
<keyword evidence="11" id="KW-0472">Membrane</keyword>
<dbReference type="Gene3D" id="2.60.40.10">
    <property type="entry name" value="Immunoglobulins"/>
    <property type="match status" value="1"/>
</dbReference>
<dbReference type="InterPro" id="IPR001851">
    <property type="entry name" value="ABC_transp_permease"/>
</dbReference>
<evidence type="ECO:0000256" key="9">
    <source>
        <dbReference type="ARBA" id="ARBA00022970"/>
    </source>
</evidence>
<keyword evidence="15" id="KW-1185">Reference proteome</keyword>
<evidence type="ECO:0000256" key="1">
    <source>
        <dbReference type="ARBA" id="ARBA00004613"/>
    </source>
</evidence>
<dbReference type="InterPro" id="IPR033764">
    <property type="entry name" value="Sdr_B"/>
</dbReference>
<keyword evidence="6" id="KW-0964">Secreted</keyword>
<keyword evidence="3" id="KW-0813">Transport</keyword>
<evidence type="ECO:0000256" key="10">
    <source>
        <dbReference type="ARBA" id="ARBA00022989"/>
    </source>
</evidence>
<dbReference type="Pfam" id="PF17210">
    <property type="entry name" value="SdrD_B"/>
    <property type="match status" value="1"/>
</dbReference>
<dbReference type="Proteomes" id="UP000433406">
    <property type="component" value="Unassembled WGS sequence"/>
</dbReference>
<dbReference type="GO" id="GO:0015808">
    <property type="term" value="P:L-alanine transport"/>
    <property type="evidence" value="ECO:0007669"/>
    <property type="project" value="TreeGrafter"/>
</dbReference>
<name>A0A6I3JC62_9ACTN</name>
<dbReference type="GO" id="GO:0015192">
    <property type="term" value="F:L-phenylalanine transmembrane transporter activity"/>
    <property type="evidence" value="ECO:0007669"/>
    <property type="project" value="TreeGrafter"/>
</dbReference>
<feature type="domain" description="SD-repeat containing protein B" evidence="13">
    <location>
        <begin position="61"/>
        <end position="117"/>
    </location>
</feature>
<evidence type="ECO:0000313" key="15">
    <source>
        <dbReference type="Proteomes" id="UP000433406"/>
    </source>
</evidence>
<evidence type="ECO:0000256" key="3">
    <source>
        <dbReference type="ARBA" id="ARBA00022448"/>
    </source>
</evidence>
<sequence length="454" mass="46783">MKSRHHVRTTGARAARKGLVGALLLCLLVPLLLLSSTSSATAATLCLPKPDETGCISGTVGSRAEPVAGVDVILRDAEGAEVETVTTEEDGKFSFAVTEAGEYFVVLDEETLPDGLEQLPPRAAIAGPDGSVKVTAKLGSSVSPIVEVRDEDYDAGGVSFGDQIAQSVVNGLRLGLLLALASLGLSLIYGTTGLSNFSHAELVTLGGMVAYGLVNLAGINLWVGIVLTTVICAAAGYLQDRLLWQPLRRRGLGLTQLMIVTIGLALAAQYAYQFFVGASLQKVVVRDFGTTSFGPVTLTNLSFLAMGVAIVAIAAVGFVLLRTRIGQATRAVSDNPALAAASGIDVDKIIRLVWTAAAGLAGLAGVLYALVISNGIRWDTGMQILLLLFAAVTLGGLGTAFGAFVGSIIIGLVVELAGPLGAPGDLKYAVALGILIVLLLVRPQGILGRAERVG</sequence>
<evidence type="ECO:0000256" key="6">
    <source>
        <dbReference type="ARBA" id="ARBA00022525"/>
    </source>
</evidence>
<organism evidence="14 15">
    <name type="scientific">Nocardioides marmotae</name>
    <dbReference type="NCBI Taxonomy" id="2663857"/>
    <lineage>
        <taxon>Bacteria</taxon>
        <taxon>Bacillati</taxon>
        <taxon>Actinomycetota</taxon>
        <taxon>Actinomycetes</taxon>
        <taxon>Propionibacteriales</taxon>
        <taxon>Nocardioidaceae</taxon>
        <taxon>Nocardioides</taxon>
    </lineage>
</organism>
<keyword evidence="5" id="KW-0997">Cell inner membrane</keyword>
<evidence type="ECO:0000256" key="12">
    <source>
        <dbReference type="ARBA" id="ARBA00037998"/>
    </source>
</evidence>
<dbReference type="GO" id="GO:0015190">
    <property type="term" value="F:L-leucine transmembrane transporter activity"/>
    <property type="evidence" value="ECO:0007669"/>
    <property type="project" value="TreeGrafter"/>
</dbReference>
<evidence type="ECO:0000256" key="2">
    <source>
        <dbReference type="ARBA" id="ARBA00004651"/>
    </source>
</evidence>
<dbReference type="PANTHER" id="PTHR11795:SF371">
    <property type="entry name" value="HIGH-AFFINITY BRANCHED-CHAIN AMINO ACID TRANSPORT SYSTEM PERMEASE PROTEIN LIVH"/>
    <property type="match status" value="1"/>
</dbReference>
<keyword evidence="4" id="KW-1003">Cell membrane</keyword>
<evidence type="ECO:0000256" key="11">
    <source>
        <dbReference type="ARBA" id="ARBA00023136"/>
    </source>
</evidence>
<comment type="caution">
    <text evidence="14">The sequence shown here is derived from an EMBL/GenBank/DDBJ whole genome shotgun (WGS) entry which is preliminary data.</text>
</comment>
<dbReference type="Pfam" id="PF02653">
    <property type="entry name" value="BPD_transp_2"/>
    <property type="match status" value="1"/>
</dbReference>
<evidence type="ECO:0000256" key="7">
    <source>
        <dbReference type="ARBA" id="ARBA00022692"/>
    </source>
</evidence>
<protein>
    <submittedName>
        <fullName evidence="14">Branched-chain amino acid ABC transporter permease</fullName>
    </submittedName>
</protein>
<keyword evidence="10" id="KW-1133">Transmembrane helix</keyword>
<evidence type="ECO:0000256" key="8">
    <source>
        <dbReference type="ARBA" id="ARBA00022729"/>
    </source>
</evidence>
<proteinExistence type="inferred from homology"/>
<dbReference type="GO" id="GO:0005576">
    <property type="term" value="C:extracellular region"/>
    <property type="evidence" value="ECO:0007669"/>
    <property type="project" value="UniProtKB-SubCell"/>
</dbReference>
<keyword evidence="7" id="KW-0812">Transmembrane</keyword>
<evidence type="ECO:0000313" key="14">
    <source>
        <dbReference type="EMBL" id="MTB95655.1"/>
    </source>
</evidence>
<reference evidence="14 15" key="1">
    <citation type="submission" date="2019-10" db="EMBL/GenBank/DDBJ databases">
        <title>Nocardioides novel species isolated from the excrement of Marmot.</title>
        <authorList>
            <person name="Zhang G."/>
        </authorList>
    </citation>
    <scope>NUCLEOTIDE SEQUENCE [LARGE SCALE GENOMIC DNA]</scope>
    <source>
        <strain evidence="15">zg-579</strain>
    </source>
</reference>
<dbReference type="GO" id="GO:0042941">
    <property type="term" value="P:D-alanine transmembrane transport"/>
    <property type="evidence" value="ECO:0007669"/>
    <property type="project" value="TreeGrafter"/>
</dbReference>
<dbReference type="GO" id="GO:0015188">
    <property type="term" value="F:L-isoleucine transmembrane transporter activity"/>
    <property type="evidence" value="ECO:0007669"/>
    <property type="project" value="TreeGrafter"/>
</dbReference>
<evidence type="ECO:0000259" key="13">
    <source>
        <dbReference type="Pfam" id="PF17210"/>
    </source>
</evidence>
<keyword evidence="8" id="KW-0732">Signal</keyword>
<dbReference type="GO" id="GO:1903806">
    <property type="term" value="P:L-isoleucine import across plasma membrane"/>
    <property type="evidence" value="ECO:0007669"/>
    <property type="project" value="TreeGrafter"/>
</dbReference>
<dbReference type="InterPro" id="IPR052157">
    <property type="entry name" value="BCAA_transport_permease"/>
</dbReference>
<dbReference type="PANTHER" id="PTHR11795">
    <property type="entry name" value="BRANCHED-CHAIN AMINO ACID TRANSPORT SYSTEM PERMEASE PROTEIN LIVH"/>
    <property type="match status" value="1"/>
</dbReference>
<comment type="subcellular location">
    <subcellularLocation>
        <location evidence="2">Cell membrane</location>
        <topology evidence="2">Multi-pass membrane protein</topology>
    </subcellularLocation>
    <subcellularLocation>
        <location evidence="1">Secreted</location>
    </subcellularLocation>
</comment>
<evidence type="ECO:0000256" key="4">
    <source>
        <dbReference type="ARBA" id="ARBA00022475"/>
    </source>
</evidence>
<dbReference type="GO" id="GO:0005975">
    <property type="term" value="P:carbohydrate metabolic process"/>
    <property type="evidence" value="ECO:0007669"/>
    <property type="project" value="UniProtKB-ARBA"/>
</dbReference>
<dbReference type="GO" id="GO:0005304">
    <property type="term" value="F:L-valine transmembrane transporter activity"/>
    <property type="evidence" value="ECO:0007669"/>
    <property type="project" value="TreeGrafter"/>
</dbReference>
<keyword evidence="9" id="KW-0029">Amino-acid transport</keyword>
<dbReference type="GO" id="GO:0005886">
    <property type="term" value="C:plasma membrane"/>
    <property type="evidence" value="ECO:0007669"/>
    <property type="project" value="UniProtKB-SubCell"/>
</dbReference>
<accession>A0A6I3JC62</accession>
<dbReference type="AlphaFoldDB" id="A0A6I3JC62"/>
<dbReference type="CDD" id="cd06582">
    <property type="entry name" value="TM_PBP1_LivH_like"/>
    <property type="match status" value="1"/>
</dbReference>
<dbReference type="EMBL" id="WLCI01000011">
    <property type="protein sequence ID" value="MTB95655.1"/>
    <property type="molecule type" value="Genomic_DNA"/>
</dbReference>
<dbReference type="SUPFAM" id="SSF49478">
    <property type="entry name" value="Cna protein B-type domain"/>
    <property type="match status" value="1"/>
</dbReference>
<dbReference type="InterPro" id="IPR013783">
    <property type="entry name" value="Ig-like_fold"/>
</dbReference>
<gene>
    <name evidence="14" type="ORF">GGQ22_11210</name>
</gene>